<dbReference type="InterPro" id="IPR029056">
    <property type="entry name" value="Ribokinase-like"/>
</dbReference>
<dbReference type="PANTHER" id="PTHR10584">
    <property type="entry name" value="SUGAR KINASE"/>
    <property type="match status" value="1"/>
</dbReference>
<dbReference type="Gene3D" id="3.40.1190.20">
    <property type="match status" value="1"/>
</dbReference>
<dbReference type="PROSITE" id="PS00584">
    <property type="entry name" value="PFKB_KINASES_2"/>
    <property type="match status" value="1"/>
</dbReference>
<evidence type="ECO:0000259" key="3">
    <source>
        <dbReference type="Pfam" id="PF00294"/>
    </source>
</evidence>
<dbReference type="InterPro" id="IPR002173">
    <property type="entry name" value="Carboh/pur_kinase_PfkB_CS"/>
</dbReference>
<dbReference type="SUPFAM" id="SSF53613">
    <property type="entry name" value="Ribokinase-like"/>
    <property type="match status" value="1"/>
</dbReference>
<proteinExistence type="predicted"/>
<dbReference type="InterPro" id="IPR011611">
    <property type="entry name" value="PfkB_dom"/>
</dbReference>
<evidence type="ECO:0000313" key="4">
    <source>
        <dbReference type="EMBL" id="OIP94911.1"/>
    </source>
</evidence>
<protein>
    <recommendedName>
        <fullName evidence="3">Carbohydrate kinase PfkB domain-containing protein</fullName>
    </recommendedName>
</protein>
<gene>
    <name evidence="4" type="ORF">AUK40_06590</name>
</gene>
<dbReference type="GO" id="GO:0016301">
    <property type="term" value="F:kinase activity"/>
    <property type="evidence" value="ECO:0007669"/>
    <property type="project" value="UniProtKB-KW"/>
</dbReference>
<keyword evidence="2" id="KW-0418">Kinase</keyword>
<dbReference type="CDD" id="cd01942">
    <property type="entry name" value="ribokinase_group_A"/>
    <property type="match status" value="1"/>
</dbReference>
<comment type="caution">
    <text evidence="4">The sequence shown here is derived from an EMBL/GenBank/DDBJ whole genome shotgun (WGS) entry which is preliminary data.</text>
</comment>
<feature type="domain" description="Carbohydrate kinase PfkB" evidence="3">
    <location>
        <begin position="34"/>
        <end position="293"/>
    </location>
</feature>
<dbReference type="STRING" id="1817892.AUK40_06590"/>
<organism evidence="4 5">
    <name type="scientific">Candidatus Wirthbacteria bacterium CG2_30_54_11</name>
    <dbReference type="NCBI Taxonomy" id="1817892"/>
    <lineage>
        <taxon>Bacteria</taxon>
        <taxon>Candidatus Wirthbacteria</taxon>
    </lineage>
</organism>
<dbReference type="AlphaFoldDB" id="A0A1J5IP05"/>
<dbReference type="Proteomes" id="UP000183245">
    <property type="component" value="Unassembled WGS sequence"/>
</dbReference>
<evidence type="ECO:0000256" key="1">
    <source>
        <dbReference type="ARBA" id="ARBA00022679"/>
    </source>
</evidence>
<dbReference type="Pfam" id="PF00294">
    <property type="entry name" value="PfkB"/>
    <property type="match status" value="1"/>
</dbReference>
<accession>A0A1J5IP05</accession>
<reference evidence="4" key="1">
    <citation type="journal article" date="2016" name="Environ. Microbiol.">
        <title>Genomic resolution of a cold subsurface aquifer community provides metabolic insights for novel microbes adapted to high CO concentrations.</title>
        <authorList>
            <person name="Probst A.J."/>
            <person name="Castelle C.J."/>
            <person name="Singh A."/>
            <person name="Brown C.T."/>
            <person name="Anantharaman K."/>
            <person name="Sharon I."/>
            <person name="Hug L.A."/>
            <person name="Burstein D."/>
            <person name="Emerson J.B."/>
            <person name="Thomas B.C."/>
            <person name="Banfield J.F."/>
        </authorList>
    </citation>
    <scope>NUCLEOTIDE SEQUENCE [LARGE SCALE GENOMIC DNA]</scope>
    <source>
        <strain evidence="4">CG2_30_54_11</strain>
    </source>
</reference>
<evidence type="ECO:0000256" key="2">
    <source>
        <dbReference type="ARBA" id="ARBA00022777"/>
    </source>
</evidence>
<evidence type="ECO:0000313" key="5">
    <source>
        <dbReference type="Proteomes" id="UP000183245"/>
    </source>
</evidence>
<dbReference type="PANTHER" id="PTHR10584:SF166">
    <property type="entry name" value="RIBOKINASE"/>
    <property type="match status" value="1"/>
</dbReference>
<dbReference type="EMBL" id="MNZT01000122">
    <property type="protein sequence ID" value="OIP94911.1"/>
    <property type="molecule type" value="Genomic_DNA"/>
</dbReference>
<keyword evidence="1" id="KW-0808">Transferase</keyword>
<sequence>MSILVSGSIAFDHLMTYHDRFKNHIMPDKIHMINLSFLIDSLHQNLGGTGGNIAYNLSLLGEKPLLFGTVGEDFAAYQAKCDRSGIDTTYVKKCAGLFTAQFYVTTDLDDNQIAAFYPGAMAQSGTNLIASADQTSDIDLAILSPDDPTGMILHAQECQELKIPFIFDIGQQVIALDGPDLLKCLKGSLALIGNDYEIELFSRKTGKSADELLSITGAVITTRGPEGSEIKTTSELCRIKPATPREIKDPTGAGDAYRAGLLSGIERKLPWQICGQLASTSAVWAIEQHGTQEHRYSLAEFRTRYQKNYGGSCPL</sequence>
<name>A0A1J5IP05_9BACT</name>
<dbReference type="PROSITE" id="PS00583">
    <property type="entry name" value="PFKB_KINASES_1"/>
    <property type="match status" value="1"/>
</dbReference>